<dbReference type="EMBL" id="QQXL01000006">
    <property type="protein sequence ID" value="RKW69843.1"/>
    <property type="molecule type" value="Genomic_DNA"/>
</dbReference>
<dbReference type="InterPro" id="IPR023302">
    <property type="entry name" value="Pept_S9A_N"/>
</dbReference>
<evidence type="ECO:0000313" key="6">
    <source>
        <dbReference type="EMBL" id="RKW69843.1"/>
    </source>
</evidence>
<keyword evidence="1" id="KW-0645">Protease</keyword>
<protein>
    <submittedName>
        <fullName evidence="6">S9 family peptidase</fullName>
    </submittedName>
</protein>
<sequence length="708" mass="77769">MSVTEQPTPAQTPDPSEQFPWLGQEYGERALGWAAEQSAATDSVIDSAQHRAVVESITASLDAEDRIAAVAKHGSRYVNFWQDAAHPRGLWRSTSWESYRSGSPEWEVLLDLDELSAAEGVEWVWAGASWCPMPQGGEPTRVLVSLSPDGGDAKRVREFDVERRAWVPGGFDLPTAKTHLSWSGPDELLVGTVTGPDDTTCSSYARCIRRLRRGVALDEAPVVFEVDAAHVSAWATKDHTPGFEREIAEDSIDFYHSRHFLDRGRGSGWEDVTVPFDARVRYFREWLIVWTMSDWELEGHTHPAGSLVVAKVDDWLDGRREVQRVWSPGAGESLESLAFTRSRAMIGVLKDVVSTVLLLDPAQGWESQTVPGVPPLSSVSVWPVDDEDPACAEDYWMSSSGFLEPARLWRGVLGAQPELIAAGTERFDASQHQVSQHFATSQDGTRIPYFLIAPIGVPADGATPALIHAYGGFRSSLTPTYSAAVGLAWLQRRTADGRAPAYVVANLRGGGEYGPEWHSSVLRQNRVKSFQDLEAVARHLHQSGLSAPALTSVIGRSNGGLLTGNALTRFPELFGAISCGVPLLDMLHYTRLSAGHSWIAEYGDPDVAGDAEFLREMSPLHRLVDHPRADYPPTLIWSTTSDDRVGPVQARMMAAHMMHDGVDDVWYHEDSTGGHAGSIDHADTARMLARSYSFLWEAAVAPERLHRG</sequence>
<gene>
    <name evidence="6" type="ORF">DWQ67_10185</name>
</gene>
<accession>A0A496PH83</accession>
<evidence type="ECO:0000259" key="5">
    <source>
        <dbReference type="Pfam" id="PF02897"/>
    </source>
</evidence>
<evidence type="ECO:0000256" key="3">
    <source>
        <dbReference type="ARBA" id="ARBA00022825"/>
    </source>
</evidence>
<dbReference type="GO" id="GO:0006508">
    <property type="term" value="P:proteolysis"/>
    <property type="evidence" value="ECO:0007669"/>
    <property type="project" value="UniProtKB-KW"/>
</dbReference>
<evidence type="ECO:0000313" key="7">
    <source>
        <dbReference type="Proteomes" id="UP000273119"/>
    </source>
</evidence>
<proteinExistence type="predicted"/>
<keyword evidence="7" id="KW-1185">Reference proteome</keyword>
<comment type="caution">
    <text evidence="6">The sequence shown here is derived from an EMBL/GenBank/DDBJ whole genome shotgun (WGS) entry which is preliminary data.</text>
</comment>
<dbReference type="GO" id="GO:0070012">
    <property type="term" value="F:oligopeptidase activity"/>
    <property type="evidence" value="ECO:0007669"/>
    <property type="project" value="TreeGrafter"/>
</dbReference>
<dbReference type="GO" id="GO:0004252">
    <property type="term" value="F:serine-type endopeptidase activity"/>
    <property type="evidence" value="ECO:0007669"/>
    <property type="project" value="InterPro"/>
</dbReference>
<keyword evidence="3" id="KW-0720">Serine protease</keyword>
<dbReference type="Gene3D" id="2.130.10.120">
    <property type="entry name" value="Prolyl oligopeptidase, N-terminal domain"/>
    <property type="match status" value="1"/>
</dbReference>
<dbReference type="PRINTS" id="PR00862">
    <property type="entry name" value="PROLIGOPTASE"/>
</dbReference>
<dbReference type="PANTHER" id="PTHR42881">
    <property type="entry name" value="PROLYL ENDOPEPTIDASE"/>
    <property type="match status" value="1"/>
</dbReference>
<evidence type="ECO:0000256" key="1">
    <source>
        <dbReference type="ARBA" id="ARBA00022670"/>
    </source>
</evidence>
<dbReference type="InterPro" id="IPR002470">
    <property type="entry name" value="Peptidase_S9A"/>
</dbReference>
<feature type="domain" description="Peptidase S9A N-terminal" evidence="5">
    <location>
        <begin position="19"/>
        <end position="233"/>
    </location>
</feature>
<dbReference type="Pfam" id="PF02897">
    <property type="entry name" value="Peptidase_S9_N"/>
    <property type="match status" value="1"/>
</dbReference>
<evidence type="ECO:0000256" key="2">
    <source>
        <dbReference type="ARBA" id="ARBA00022801"/>
    </source>
</evidence>
<dbReference type="InterPro" id="IPR001375">
    <property type="entry name" value="Peptidase_S9_cat"/>
</dbReference>
<dbReference type="InterPro" id="IPR029058">
    <property type="entry name" value="AB_hydrolase_fold"/>
</dbReference>
<name>A0A496PH83_9MICC</name>
<dbReference type="Gene3D" id="3.40.50.1820">
    <property type="entry name" value="alpha/beta hydrolase"/>
    <property type="match status" value="1"/>
</dbReference>
<dbReference type="GO" id="GO:0005829">
    <property type="term" value="C:cytosol"/>
    <property type="evidence" value="ECO:0007669"/>
    <property type="project" value="TreeGrafter"/>
</dbReference>
<dbReference type="SUPFAM" id="SSF50993">
    <property type="entry name" value="Peptidase/esterase 'gauge' domain"/>
    <property type="match status" value="1"/>
</dbReference>
<evidence type="ECO:0000259" key="4">
    <source>
        <dbReference type="Pfam" id="PF00326"/>
    </source>
</evidence>
<dbReference type="SUPFAM" id="SSF53474">
    <property type="entry name" value="alpha/beta-Hydrolases"/>
    <property type="match status" value="1"/>
</dbReference>
<feature type="domain" description="Peptidase S9 prolyl oligopeptidase catalytic" evidence="4">
    <location>
        <begin position="501"/>
        <end position="698"/>
    </location>
</feature>
<dbReference type="Proteomes" id="UP000273119">
    <property type="component" value="Unassembled WGS sequence"/>
</dbReference>
<dbReference type="AlphaFoldDB" id="A0A496PH83"/>
<organism evidence="6 7">
    <name type="scientific">Galactobacter caseinivorans</name>
    <dbReference type="NCBI Taxonomy" id="2676123"/>
    <lineage>
        <taxon>Bacteria</taxon>
        <taxon>Bacillati</taxon>
        <taxon>Actinomycetota</taxon>
        <taxon>Actinomycetes</taxon>
        <taxon>Micrococcales</taxon>
        <taxon>Micrococcaceae</taxon>
        <taxon>Galactobacter</taxon>
    </lineage>
</organism>
<dbReference type="RefSeq" id="WP_121485514.1">
    <property type="nucleotide sequence ID" value="NZ_QQXL01000006.1"/>
</dbReference>
<dbReference type="Pfam" id="PF00326">
    <property type="entry name" value="Peptidase_S9"/>
    <property type="match status" value="1"/>
</dbReference>
<keyword evidence="2" id="KW-0378">Hydrolase</keyword>
<dbReference type="InterPro" id="IPR051167">
    <property type="entry name" value="Prolyl_oligopep/macrocyclase"/>
</dbReference>
<dbReference type="PANTHER" id="PTHR42881:SF13">
    <property type="entry name" value="PROLYL ENDOPEPTIDASE"/>
    <property type="match status" value="1"/>
</dbReference>
<reference evidence="6 7" key="1">
    <citation type="submission" date="2018-07" db="EMBL/GenBank/DDBJ databases">
        <title>Arthrobacter sp. nov., isolated from raw cow's milk with high bacterial count.</title>
        <authorList>
            <person name="Hahne J."/>
            <person name="Isele D."/>
            <person name="Lipski A."/>
        </authorList>
    </citation>
    <scope>NUCLEOTIDE SEQUENCE [LARGE SCALE GENOMIC DNA]</scope>
    <source>
        <strain evidence="6 7">JZ R-183</strain>
    </source>
</reference>